<dbReference type="InterPro" id="IPR015943">
    <property type="entry name" value="WD40/YVTN_repeat-like_dom_sf"/>
</dbReference>
<accession>A0A7S4RK72</accession>
<name>A0A7S4RK72_9STRA</name>
<dbReference type="InterPro" id="IPR004871">
    <property type="entry name" value="RSE1/DDB1/CPSF1_C"/>
</dbReference>
<gene>
    <name evidence="3" type="ORF">DBRI00130_LOCUS20145</name>
</gene>
<feature type="region of interest" description="Disordered" evidence="1">
    <location>
        <begin position="768"/>
        <end position="794"/>
    </location>
</feature>
<dbReference type="EMBL" id="HBNS01025542">
    <property type="protein sequence ID" value="CAE4617210.1"/>
    <property type="molecule type" value="Transcribed_RNA"/>
</dbReference>
<dbReference type="InterPro" id="IPR050358">
    <property type="entry name" value="RSE1/DDB1/CFT1"/>
</dbReference>
<feature type="region of interest" description="Disordered" evidence="1">
    <location>
        <begin position="338"/>
        <end position="360"/>
    </location>
</feature>
<organism evidence="3">
    <name type="scientific">Ditylum brightwellii</name>
    <dbReference type="NCBI Taxonomy" id="49249"/>
    <lineage>
        <taxon>Eukaryota</taxon>
        <taxon>Sar</taxon>
        <taxon>Stramenopiles</taxon>
        <taxon>Ochrophyta</taxon>
        <taxon>Bacillariophyta</taxon>
        <taxon>Mediophyceae</taxon>
        <taxon>Lithodesmiophycidae</taxon>
        <taxon>Lithodesmiales</taxon>
        <taxon>Lithodesmiaceae</taxon>
        <taxon>Ditylum</taxon>
    </lineage>
</organism>
<evidence type="ECO:0000259" key="2">
    <source>
        <dbReference type="Pfam" id="PF03178"/>
    </source>
</evidence>
<feature type="region of interest" description="Disordered" evidence="1">
    <location>
        <begin position="392"/>
        <end position="415"/>
    </location>
</feature>
<dbReference type="GO" id="GO:0003676">
    <property type="term" value="F:nucleic acid binding"/>
    <property type="evidence" value="ECO:0007669"/>
    <property type="project" value="InterPro"/>
</dbReference>
<dbReference type="Gene3D" id="1.10.150.910">
    <property type="match status" value="1"/>
</dbReference>
<protein>
    <recommendedName>
        <fullName evidence="2">RSE1/DDB1/CPSF1 C-terminal domain-containing protein</fullName>
    </recommendedName>
</protein>
<sequence length="1250" mass="137693">MVFGLSRCGYIFMSCGSDGNSGKNTSGGKGRKHVKSGKESASGGILVLKYTDEEEEKEKNKIVFKQEDNDVKREDKEEEDISFSSSKLVEINVQEWCDASPSENDKEDDSMDVDNKDAAFQTAWNVFTKTSLLVASEWNPHNYAKVHDLTSSSLPFIVLLVKLPPKGEDGTTETDLYALVVLQEEEEGDKKKAKIEFVHTIQNSMCMDPATPDATIPRGTLRSVTTMMGVPPLSTPDGGASSPSLTTLVFGCVWSSGHGSIFSLSYSDKETKNMFQMKEVPMVGETIKEKEEEEVDEYDFYRSDKIVAMDLFVLHKDVFSPPMDGTTDTKVEAMEVDEGPSDNITKKEEEEEVEQSSSSDLNYYFDADDVELYGSSYTGSIAAAAAVDDNNSGAVTHQQHNNSSSSSNVSMAPSRMSTIGGRFTPFDNEETQDDKSSLCLHLAICRRSGKIQVYDVLKLCHFNDSDDETKNVMADDKNSFLWQANGCGHGVLCLTPSSKEEHKNSAPLPKMHDLETAEIRFFLCGPSFESSSSSAASSRSSTLRSLCLMVDTNLGDMHLYIGSRCCNRNRQSSLEFARTPMGIVTRPSKEESRHRAKLRRKGILGDNVTITAAEDGSLFRPNRLHRFGSISKQDGLFAASYRPFWIISERGAPTAIYHKLRHTAPAGGRLLPISGFCSNLKQDDDEGGFLTLHERIGRVGSQRLTLHRGLSDVFTPHGLLPGGGVCVQKIPMGVTVRRIKFIDEASISSVEHPLYVLLISREAEADQSHLNDDGLTSEERQMAKDEKEAAKTQRQVEADLGGFDVEQEWVEEIEREDCFEVDRSLGGAPPISSRVYEVWLVDAARGWEVISTFPLEEFEHGLSMDVIALTEVIEESATGAPTTGHDVAPEDTVFIAVGTGVVDQDGEDISSKGRVLLFEVKKTESSSKGRNGNTSIALEFELSLTYEKNISLGPVTSLNALCCEGKTRIVVGAGAEITIEQWGGGKLTQMGFFHANMQVKEITLFKTFFLLSDAYDSLYFLVWRESDKSLTLLAKDYEPIPVYAAGLISRGGAMSFICQDDRQNLQFFQYAPNDSAARGGNKLVCRADFHLGDQTIFFGSHWCRSSLLINSATPNSTLAALKRQDTLFGRVDDDQRFAVNFGTTDGGFGSVVPLSEQVYWRLTALQSVMSNALESNCALSQRSWRLYRRTPRRGGCRSNDRKKGVIDGALILKYADLPLTDQEDLASAIGSTVELILDNILELGCASTVV</sequence>
<feature type="region of interest" description="Disordered" evidence="1">
    <location>
        <begin position="19"/>
        <end position="41"/>
    </location>
</feature>
<dbReference type="Gene3D" id="2.130.10.10">
    <property type="entry name" value="YVTN repeat-like/Quinoprotein amine dehydrogenase"/>
    <property type="match status" value="1"/>
</dbReference>
<evidence type="ECO:0000256" key="1">
    <source>
        <dbReference type="SAM" id="MobiDB-lite"/>
    </source>
</evidence>
<dbReference type="AlphaFoldDB" id="A0A7S4RK72"/>
<feature type="compositionally biased region" description="Low complexity" evidence="1">
    <location>
        <begin position="401"/>
        <end position="410"/>
    </location>
</feature>
<dbReference type="PANTHER" id="PTHR10644">
    <property type="entry name" value="DNA REPAIR/RNA PROCESSING CPSF FAMILY"/>
    <property type="match status" value="1"/>
</dbReference>
<dbReference type="Pfam" id="PF03178">
    <property type="entry name" value="CPSF_A"/>
    <property type="match status" value="1"/>
</dbReference>
<reference evidence="3" key="1">
    <citation type="submission" date="2021-01" db="EMBL/GenBank/DDBJ databases">
        <authorList>
            <person name="Corre E."/>
            <person name="Pelletier E."/>
            <person name="Niang G."/>
            <person name="Scheremetjew M."/>
            <person name="Finn R."/>
            <person name="Kale V."/>
            <person name="Holt S."/>
            <person name="Cochrane G."/>
            <person name="Meng A."/>
            <person name="Brown T."/>
            <person name="Cohen L."/>
        </authorList>
    </citation>
    <scope>NUCLEOTIDE SEQUENCE</scope>
    <source>
        <strain evidence="3">GSO104</strain>
    </source>
</reference>
<dbReference type="GO" id="GO:0005634">
    <property type="term" value="C:nucleus"/>
    <property type="evidence" value="ECO:0007669"/>
    <property type="project" value="InterPro"/>
</dbReference>
<evidence type="ECO:0000313" key="3">
    <source>
        <dbReference type="EMBL" id="CAE4617210.1"/>
    </source>
</evidence>
<feature type="domain" description="RSE1/DDB1/CPSF1 C-terminal" evidence="2">
    <location>
        <begin position="837"/>
        <end position="1216"/>
    </location>
</feature>
<proteinExistence type="predicted"/>